<proteinExistence type="predicted"/>
<sequence length="514" mass="58857">MGEAAPRLDPEGFERELQDILPVSISSWKELLRPDGEFKSAVAQKRYNVIPTMQAFHKDGAINRCIVGSIGSGKTTAAAFEICYALPTWLYRRFGIRETKWCVVRNTYGMLRDSTYKTVKNWFPNGIERVSEFSYILTLLDDIKVEILFRACDRAGDMDKFKGLELTGVWFDESIEIADPIKLILQGRIGRYPEAENWPLLGYDKRSYPIFDVRKFVIETTNPPDVTHPLYYQYKWLTPVPGPVPEKPPLDNHHGYWQPPRENEANLDPGYYDDLTNAYRDNIDWLEMYVEGKPGIIIRGKQVYNNFDKRIHVAQTPLVWAKGPLYRGWDNSGNVPAAVVVQLVQSRFGYQLQILREFFDDRANIVTFANRVVQECNILYPDAKWTDYADPAGFNEYSTRTGEFTSNAKLMRDEAHVNVQPSEQNLSVRITTIESQLAIRDGLLIDPSCIRVINGFIGGYCYSEIKSLPGTYSDQPEKNRFSHLHDATQYVCIKVLRTTKSAGAVESGWRPNRG</sequence>
<dbReference type="EMBL" id="MT141232">
    <property type="protein sequence ID" value="QJA56663.1"/>
    <property type="molecule type" value="Genomic_DNA"/>
</dbReference>
<gene>
    <name evidence="2" type="ORF">MM415A03120_0011</name>
    <name evidence="1" type="ORF">MM415B01811_0015</name>
</gene>
<evidence type="ECO:0000313" key="2">
    <source>
        <dbReference type="EMBL" id="QJA71621.1"/>
    </source>
</evidence>
<accession>A0A6M3JR76</accession>
<dbReference type="Gene3D" id="3.30.420.280">
    <property type="match status" value="1"/>
</dbReference>
<dbReference type="EMBL" id="MT141886">
    <property type="protein sequence ID" value="QJA71621.1"/>
    <property type="molecule type" value="Genomic_DNA"/>
</dbReference>
<evidence type="ECO:0000313" key="1">
    <source>
        <dbReference type="EMBL" id="QJA56663.1"/>
    </source>
</evidence>
<organism evidence="2">
    <name type="scientific">viral metagenome</name>
    <dbReference type="NCBI Taxonomy" id="1070528"/>
    <lineage>
        <taxon>unclassified sequences</taxon>
        <taxon>metagenomes</taxon>
        <taxon>organismal metagenomes</taxon>
    </lineage>
</organism>
<reference evidence="2" key="1">
    <citation type="submission" date="2020-03" db="EMBL/GenBank/DDBJ databases">
        <title>The deep terrestrial virosphere.</title>
        <authorList>
            <person name="Holmfeldt K."/>
            <person name="Nilsson E."/>
            <person name="Simone D."/>
            <person name="Lopez-Fernandez M."/>
            <person name="Wu X."/>
            <person name="de Brujin I."/>
            <person name="Lundin D."/>
            <person name="Andersson A."/>
            <person name="Bertilsson S."/>
            <person name="Dopson M."/>
        </authorList>
    </citation>
    <scope>NUCLEOTIDE SEQUENCE</scope>
    <source>
        <strain evidence="2">MM415A03120</strain>
        <strain evidence="1">MM415B01811</strain>
    </source>
</reference>
<dbReference type="AlphaFoldDB" id="A0A6M3JR76"/>
<name>A0A6M3JR76_9ZZZZ</name>
<protein>
    <submittedName>
        <fullName evidence="2">Putative terminase</fullName>
    </submittedName>
</protein>
<dbReference type="InterPro" id="IPR027417">
    <property type="entry name" value="P-loop_NTPase"/>
</dbReference>
<dbReference type="Gene3D" id="3.40.50.300">
    <property type="entry name" value="P-loop containing nucleotide triphosphate hydrolases"/>
    <property type="match status" value="1"/>
</dbReference>